<feature type="region of interest" description="Disordered" evidence="1">
    <location>
        <begin position="1"/>
        <end position="46"/>
    </location>
</feature>
<feature type="compositionally biased region" description="Pro residues" evidence="1">
    <location>
        <begin position="240"/>
        <end position="255"/>
    </location>
</feature>
<keyword evidence="2" id="KW-1133">Transmembrane helix</keyword>
<keyword evidence="2" id="KW-0812">Transmembrane</keyword>
<dbReference type="EMBL" id="CP089984">
    <property type="protein sequence ID" value="WXB19857.1"/>
    <property type="molecule type" value="Genomic_DNA"/>
</dbReference>
<evidence type="ECO:0000313" key="3">
    <source>
        <dbReference type="EMBL" id="WXB19857.1"/>
    </source>
</evidence>
<feature type="compositionally biased region" description="Low complexity" evidence="1">
    <location>
        <begin position="205"/>
        <end position="224"/>
    </location>
</feature>
<evidence type="ECO:0000256" key="2">
    <source>
        <dbReference type="SAM" id="Phobius"/>
    </source>
</evidence>
<keyword evidence="4" id="KW-1185">Reference proteome</keyword>
<reference evidence="3 4" key="1">
    <citation type="submission" date="2021-12" db="EMBL/GenBank/DDBJ databases">
        <title>Discovery of the Pendulisporaceae a myxobacterial family with distinct sporulation behavior and unique specialized metabolism.</title>
        <authorList>
            <person name="Garcia R."/>
            <person name="Popoff A."/>
            <person name="Bader C.D."/>
            <person name="Loehr J."/>
            <person name="Walesch S."/>
            <person name="Walt C."/>
            <person name="Boldt J."/>
            <person name="Bunk B."/>
            <person name="Haeckl F.J.F.P.J."/>
            <person name="Gunesch A.P."/>
            <person name="Birkelbach J."/>
            <person name="Nuebel U."/>
            <person name="Pietschmann T."/>
            <person name="Bach T."/>
            <person name="Mueller R."/>
        </authorList>
    </citation>
    <scope>NUCLEOTIDE SEQUENCE [LARGE SCALE GENOMIC DNA]</scope>
    <source>
        <strain evidence="3 4">MSr11954</strain>
    </source>
</reference>
<proteinExistence type="predicted"/>
<evidence type="ECO:0000313" key="4">
    <source>
        <dbReference type="Proteomes" id="UP001370348"/>
    </source>
</evidence>
<organism evidence="3 4">
    <name type="scientific">Pendulispora albinea</name>
    <dbReference type="NCBI Taxonomy" id="2741071"/>
    <lineage>
        <taxon>Bacteria</taxon>
        <taxon>Pseudomonadati</taxon>
        <taxon>Myxococcota</taxon>
        <taxon>Myxococcia</taxon>
        <taxon>Myxococcales</taxon>
        <taxon>Sorangiineae</taxon>
        <taxon>Pendulisporaceae</taxon>
        <taxon>Pendulispora</taxon>
    </lineage>
</organism>
<feature type="compositionally biased region" description="Basic and acidic residues" evidence="1">
    <location>
        <begin position="1"/>
        <end position="10"/>
    </location>
</feature>
<feature type="region of interest" description="Disordered" evidence="1">
    <location>
        <begin position="147"/>
        <end position="270"/>
    </location>
</feature>
<dbReference type="Proteomes" id="UP001370348">
    <property type="component" value="Chromosome"/>
</dbReference>
<protein>
    <submittedName>
        <fullName evidence="3">Uncharacterized protein</fullName>
    </submittedName>
</protein>
<feature type="compositionally biased region" description="Low complexity" evidence="1">
    <location>
        <begin position="147"/>
        <end position="185"/>
    </location>
</feature>
<dbReference type="RefSeq" id="WP_394829455.1">
    <property type="nucleotide sequence ID" value="NZ_CP089984.1"/>
</dbReference>
<feature type="transmembrane region" description="Helical" evidence="2">
    <location>
        <begin position="115"/>
        <end position="139"/>
    </location>
</feature>
<feature type="compositionally biased region" description="Pro residues" evidence="1">
    <location>
        <begin position="189"/>
        <end position="204"/>
    </location>
</feature>
<accession>A0ABZ2MBG4</accession>
<evidence type="ECO:0000256" key="1">
    <source>
        <dbReference type="SAM" id="MobiDB-lite"/>
    </source>
</evidence>
<gene>
    <name evidence="3" type="ORF">LZC94_21860</name>
</gene>
<sequence length="270" mass="27000">MSAGADEKVTASRAPASASRRRAMDDAGAHVTDPDGPDFVPPPLPVGVSPDGGELGELFGGLDPNRVVVRAHTLKARAKGGTTSGPSVAVDLREPADPEAHVTGLRGARRARRKVLVAVAVAVLSVAVLACAWAIGVLGARSAPPAAMRAPAAPASPAYAEPPAQVPASGSEVAAEASRVAESEAIPASPEPKAPTLTPAPTPMMPRRTSPRAQPHTHAPHAAASPDVLPDSKEIEAPSAPVPAPAPSAAPPAAPVTPLRHGSLVKGVTP</sequence>
<name>A0ABZ2MBG4_9BACT</name>
<keyword evidence="2" id="KW-0472">Membrane</keyword>